<evidence type="ECO:0000313" key="1">
    <source>
        <dbReference type="EMBL" id="SCZ77819.1"/>
    </source>
</evidence>
<dbReference type="STRING" id="1120920.SAMN03080599_00963"/>
<sequence>MDYKIERIHHANPSLRVIEKQGQRIPLEQLKDRIDQHFGKWPEDQKQGALGQSEAKENAKALMEKVLRDANDMMQGSATHFEFKIHEKSGEIIVKLIEDETNQVIREIPSEKLVEIISNLQELVGLCVDQKI</sequence>
<dbReference type="Gene3D" id="3.30.160.170">
    <property type="entry name" value="FlaG-like"/>
    <property type="match status" value="1"/>
</dbReference>
<protein>
    <submittedName>
        <fullName evidence="1">Flagellar protein FlaG</fullName>
    </submittedName>
</protein>
<dbReference type="EMBL" id="FMWL01000003">
    <property type="protein sequence ID" value="SCZ77819.1"/>
    <property type="molecule type" value="Genomic_DNA"/>
</dbReference>
<organism evidence="1 2">
    <name type="scientific">Acidaminobacter hydrogenoformans DSM 2784</name>
    <dbReference type="NCBI Taxonomy" id="1120920"/>
    <lineage>
        <taxon>Bacteria</taxon>
        <taxon>Bacillati</taxon>
        <taxon>Bacillota</taxon>
        <taxon>Clostridia</taxon>
        <taxon>Peptostreptococcales</taxon>
        <taxon>Acidaminobacteraceae</taxon>
        <taxon>Acidaminobacter</taxon>
    </lineage>
</organism>
<dbReference type="AlphaFoldDB" id="A0A1G5RWX4"/>
<dbReference type="PANTHER" id="PTHR37166:SF1">
    <property type="entry name" value="PROTEIN FLAG"/>
    <property type="match status" value="1"/>
</dbReference>
<keyword evidence="2" id="KW-1185">Reference proteome</keyword>
<dbReference type="RefSeq" id="WP_242870794.1">
    <property type="nucleotide sequence ID" value="NZ_FMWL01000003.1"/>
</dbReference>
<evidence type="ECO:0000313" key="2">
    <source>
        <dbReference type="Proteomes" id="UP000199208"/>
    </source>
</evidence>
<keyword evidence="1" id="KW-0969">Cilium</keyword>
<proteinExistence type="predicted"/>
<dbReference type="Proteomes" id="UP000199208">
    <property type="component" value="Unassembled WGS sequence"/>
</dbReference>
<keyword evidence="1" id="KW-0966">Cell projection</keyword>
<accession>A0A1G5RWX4</accession>
<gene>
    <name evidence="1" type="ORF">SAMN03080599_00963</name>
</gene>
<dbReference type="InterPro" id="IPR035924">
    <property type="entry name" value="FlaG-like_sf"/>
</dbReference>
<dbReference type="SUPFAM" id="SSF160214">
    <property type="entry name" value="FlaG-like"/>
    <property type="match status" value="1"/>
</dbReference>
<dbReference type="InterPro" id="IPR005186">
    <property type="entry name" value="FlaG"/>
</dbReference>
<dbReference type="Pfam" id="PF03646">
    <property type="entry name" value="FlaG"/>
    <property type="match status" value="1"/>
</dbReference>
<dbReference type="PANTHER" id="PTHR37166">
    <property type="entry name" value="PROTEIN FLAG"/>
    <property type="match status" value="1"/>
</dbReference>
<name>A0A1G5RWX4_9FIRM</name>
<keyword evidence="1" id="KW-0282">Flagellum</keyword>
<reference evidence="1 2" key="1">
    <citation type="submission" date="2016-10" db="EMBL/GenBank/DDBJ databases">
        <authorList>
            <person name="de Groot N.N."/>
        </authorList>
    </citation>
    <scope>NUCLEOTIDE SEQUENCE [LARGE SCALE GENOMIC DNA]</scope>
    <source>
        <strain evidence="1 2">DSM 2784</strain>
    </source>
</reference>